<evidence type="ECO:0000313" key="1">
    <source>
        <dbReference type="EMBL" id="MPD04247.1"/>
    </source>
</evidence>
<dbReference type="Proteomes" id="UP000324222">
    <property type="component" value="Unassembled WGS sequence"/>
</dbReference>
<reference evidence="1 2" key="1">
    <citation type="submission" date="2019-05" db="EMBL/GenBank/DDBJ databases">
        <title>Another draft genome of Portunus trituberculatus and its Hox gene families provides insights of decapod evolution.</title>
        <authorList>
            <person name="Jeong J.-H."/>
            <person name="Song I."/>
            <person name="Kim S."/>
            <person name="Choi T."/>
            <person name="Kim D."/>
            <person name="Ryu S."/>
            <person name="Kim W."/>
        </authorList>
    </citation>
    <scope>NUCLEOTIDE SEQUENCE [LARGE SCALE GENOMIC DNA]</scope>
    <source>
        <tissue evidence="1">Muscle</tissue>
    </source>
</reference>
<protein>
    <submittedName>
        <fullName evidence="1">Uncharacterized protein</fullName>
    </submittedName>
</protein>
<proteinExistence type="predicted"/>
<sequence length="54" mass="5759">MRDKATENSSMSAAGSGASLLAHLSSARNSLAMKGFVCMRRVELRAELEMTVNA</sequence>
<comment type="caution">
    <text evidence="1">The sequence shown here is derived from an EMBL/GenBank/DDBJ whole genome shotgun (WGS) entry which is preliminary data.</text>
</comment>
<keyword evidence="2" id="KW-1185">Reference proteome</keyword>
<accession>A0A5B7KC64</accession>
<name>A0A5B7KC64_PORTR</name>
<evidence type="ECO:0000313" key="2">
    <source>
        <dbReference type="Proteomes" id="UP000324222"/>
    </source>
</evidence>
<gene>
    <name evidence="1" type="ORF">E2C01_099924</name>
</gene>
<dbReference type="EMBL" id="VSRR010140102">
    <property type="protein sequence ID" value="MPD04247.1"/>
    <property type="molecule type" value="Genomic_DNA"/>
</dbReference>
<organism evidence="1 2">
    <name type="scientific">Portunus trituberculatus</name>
    <name type="common">Swimming crab</name>
    <name type="synonym">Neptunus trituberculatus</name>
    <dbReference type="NCBI Taxonomy" id="210409"/>
    <lineage>
        <taxon>Eukaryota</taxon>
        <taxon>Metazoa</taxon>
        <taxon>Ecdysozoa</taxon>
        <taxon>Arthropoda</taxon>
        <taxon>Crustacea</taxon>
        <taxon>Multicrustacea</taxon>
        <taxon>Malacostraca</taxon>
        <taxon>Eumalacostraca</taxon>
        <taxon>Eucarida</taxon>
        <taxon>Decapoda</taxon>
        <taxon>Pleocyemata</taxon>
        <taxon>Brachyura</taxon>
        <taxon>Eubrachyura</taxon>
        <taxon>Portunoidea</taxon>
        <taxon>Portunidae</taxon>
        <taxon>Portuninae</taxon>
        <taxon>Portunus</taxon>
    </lineage>
</organism>
<dbReference type="AlphaFoldDB" id="A0A5B7KC64"/>